<name>A0A383XQX2_9GAMM</name>
<gene>
    <name evidence="10" type="ORF">DEH80_14190</name>
</gene>
<protein>
    <submittedName>
        <fullName evidence="10">Uncharacterized protein</fullName>
    </submittedName>
</protein>
<dbReference type="InterPro" id="IPR006626">
    <property type="entry name" value="PbH1"/>
</dbReference>
<accession>A0A383XQX2</accession>
<evidence type="ECO:0000256" key="9">
    <source>
        <dbReference type="SAM" id="SignalP"/>
    </source>
</evidence>
<dbReference type="InterPro" id="IPR012334">
    <property type="entry name" value="Pectin_lyas_fold"/>
</dbReference>
<evidence type="ECO:0000256" key="2">
    <source>
        <dbReference type="ARBA" id="ARBA00004613"/>
    </source>
</evidence>
<reference evidence="10 11" key="1">
    <citation type="submission" date="2018-05" db="EMBL/GenBank/DDBJ databases">
        <title>Abyssibacter profundi OUC007T gen. nov., sp. nov, a marine bacterium isolated from seawater of the Mariana Trench.</title>
        <authorList>
            <person name="Zhou S."/>
        </authorList>
    </citation>
    <scope>NUCLEOTIDE SEQUENCE [LARGE SCALE GENOMIC DNA]</scope>
    <source>
        <strain evidence="10 11">OUC007</strain>
    </source>
</reference>
<dbReference type="AlphaFoldDB" id="A0A383XQX2"/>
<sequence>MIRCLTGAIVLACVLPASAADWFVSPDGPPEAEGRSVSSPMGSIHRALARAQPGDTVYLLPGVYEQDIETQRDGRPGAPITIAGLRDDDLKNRHAVVLPATVKGAGRARVVQIRHSYIHLRDFTVDGLHGDPADPDNIRDKLVFVHNEERKGGLRGVRIERMILTHAGGECLRLRHFVTDSEIAYNSISDCGMHDFPFSAASKNGEAIYVGTSFKQWDDGKNPTDGPDVSTRNRIHHNLLTTRGNECVDLKEGTTGNEVYANHCTGQLDANSAGFNSAGNGNLFRDNVVYGNAGSGFRFGSDRSGYGIDNTAIGNRVMHNAQFGFKIMDEPQARLCGNVLSSNGKGAWYSDRDGRHAPGAPC</sequence>
<evidence type="ECO:0000256" key="1">
    <source>
        <dbReference type="ARBA" id="ARBA00001913"/>
    </source>
</evidence>
<evidence type="ECO:0000313" key="11">
    <source>
        <dbReference type="Proteomes" id="UP000251800"/>
    </source>
</evidence>
<dbReference type="GO" id="GO:0046872">
    <property type="term" value="F:metal ion binding"/>
    <property type="evidence" value="ECO:0007669"/>
    <property type="project" value="UniProtKB-KW"/>
</dbReference>
<evidence type="ECO:0000256" key="7">
    <source>
        <dbReference type="ARBA" id="ARBA00023239"/>
    </source>
</evidence>
<feature type="chain" id="PRO_5016971188" evidence="9">
    <location>
        <begin position="20"/>
        <end position="362"/>
    </location>
</feature>
<dbReference type="PANTHER" id="PTHR40088:SF1">
    <property type="entry name" value="PECTATE LYASE PEL9"/>
    <property type="match status" value="1"/>
</dbReference>
<keyword evidence="4" id="KW-0479">Metal-binding</keyword>
<dbReference type="RefSeq" id="WP_109721177.1">
    <property type="nucleotide sequence ID" value="NZ_QEQK01000014.1"/>
</dbReference>
<evidence type="ECO:0000256" key="6">
    <source>
        <dbReference type="ARBA" id="ARBA00022837"/>
    </source>
</evidence>
<comment type="subcellular location">
    <subcellularLocation>
        <location evidence="2">Secreted</location>
    </subcellularLocation>
</comment>
<dbReference type="InterPro" id="IPR011050">
    <property type="entry name" value="Pectin_lyase_fold/virulence"/>
</dbReference>
<keyword evidence="3" id="KW-0964">Secreted</keyword>
<proteinExistence type="inferred from homology"/>
<evidence type="ECO:0000256" key="5">
    <source>
        <dbReference type="ARBA" id="ARBA00022729"/>
    </source>
</evidence>
<evidence type="ECO:0000313" key="10">
    <source>
        <dbReference type="EMBL" id="PWN55026.1"/>
    </source>
</evidence>
<keyword evidence="11" id="KW-1185">Reference proteome</keyword>
<evidence type="ECO:0000256" key="3">
    <source>
        <dbReference type="ARBA" id="ARBA00022525"/>
    </source>
</evidence>
<dbReference type="SMART" id="SM00710">
    <property type="entry name" value="PbH1"/>
    <property type="match status" value="5"/>
</dbReference>
<dbReference type="PANTHER" id="PTHR40088">
    <property type="entry name" value="PECTATE LYASE (EUROFUNG)"/>
    <property type="match status" value="1"/>
</dbReference>
<comment type="cofactor">
    <cofactor evidence="1">
        <name>Ca(2+)</name>
        <dbReference type="ChEBI" id="CHEBI:29108"/>
    </cofactor>
</comment>
<dbReference type="EMBL" id="QEQK01000014">
    <property type="protein sequence ID" value="PWN55026.1"/>
    <property type="molecule type" value="Genomic_DNA"/>
</dbReference>
<dbReference type="InterPro" id="IPR052052">
    <property type="entry name" value="Polysaccharide_Lyase_9"/>
</dbReference>
<dbReference type="GO" id="GO:0005576">
    <property type="term" value="C:extracellular region"/>
    <property type="evidence" value="ECO:0007669"/>
    <property type="project" value="UniProtKB-SubCell"/>
</dbReference>
<keyword evidence="5 9" id="KW-0732">Signal</keyword>
<evidence type="ECO:0000256" key="4">
    <source>
        <dbReference type="ARBA" id="ARBA00022723"/>
    </source>
</evidence>
<dbReference type="Proteomes" id="UP000251800">
    <property type="component" value="Unassembled WGS sequence"/>
</dbReference>
<dbReference type="GO" id="GO:0016837">
    <property type="term" value="F:carbon-oxygen lyase activity, acting on polysaccharides"/>
    <property type="evidence" value="ECO:0007669"/>
    <property type="project" value="TreeGrafter"/>
</dbReference>
<comment type="similarity">
    <text evidence="8">Belongs to the polysaccharide lyase 9 family.</text>
</comment>
<dbReference type="SUPFAM" id="SSF51126">
    <property type="entry name" value="Pectin lyase-like"/>
    <property type="match status" value="1"/>
</dbReference>
<feature type="signal peptide" evidence="9">
    <location>
        <begin position="1"/>
        <end position="19"/>
    </location>
</feature>
<evidence type="ECO:0000256" key="8">
    <source>
        <dbReference type="ARBA" id="ARBA00038263"/>
    </source>
</evidence>
<dbReference type="Gene3D" id="2.160.20.10">
    <property type="entry name" value="Single-stranded right-handed beta-helix, Pectin lyase-like"/>
    <property type="match status" value="1"/>
</dbReference>
<comment type="caution">
    <text evidence="10">The sequence shown here is derived from an EMBL/GenBank/DDBJ whole genome shotgun (WGS) entry which is preliminary data.</text>
</comment>
<organism evidence="10 11">
    <name type="scientific">Abyssibacter profundi</name>
    <dbReference type="NCBI Taxonomy" id="2182787"/>
    <lineage>
        <taxon>Bacteria</taxon>
        <taxon>Pseudomonadati</taxon>
        <taxon>Pseudomonadota</taxon>
        <taxon>Gammaproteobacteria</taxon>
        <taxon>Chromatiales</taxon>
        <taxon>Oceanococcaceae</taxon>
        <taxon>Abyssibacter</taxon>
    </lineage>
</organism>
<keyword evidence="7" id="KW-0456">Lyase</keyword>
<dbReference type="OrthoDB" id="9762467at2"/>
<keyword evidence="6" id="KW-0106">Calcium</keyword>